<name>A0A917TBQ2_9ACTN</name>
<organism evidence="2 3">
    <name type="scientific">Dactylosporangium sucinum</name>
    <dbReference type="NCBI Taxonomy" id="1424081"/>
    <lineage>
        <taxon>Bacteria</taxon>
        <taxon>Bacillati</taxon>
        <taxon>Actinomycetota</taxon>
        <taxon>Actinomycetes</taxon>
        <taxon>Micromonosporales</taxon>
        <taxon>Micromonosporaceae</taxon>
        <taxon>Dactylosporangium</taxon>
    </lineage>
</organism>
<dbReference type="SUPFAM" id="SSF141868">
    <property type="entry name" value="EAL domain-like"/>
    <property type="match status" value="1"/>
</dbReference>
<dbReference type="AlphaFoldDB" id="A0A917TBQ2"/>
<dbReference type="Proteomes" id="UP000642070">
    <property type="component" value="Unassembled WGS sequence"/>
</dbReference>
<keyword evidence="3" id="KW-1185">Reference proteome</keyword>
<evidence type="ECO:0000313" key="2">
    <source>
        <dbReference type="EMBL" id="GGM14734.1"/>
    </source>
</evidence>
<dbReference type="EMBL" id="BMPI01000006">
    <property type="protein sequence ID" value="GGM14734.1"/>
    <property type="molecule type" value="Genomic_DNA"/>
</dbReference>
<dbReference type="PANTHER" id="PTHR33121">
    <property type="entry name" value="CYCLIC DI-GMP PHOSPHODIESTERASE PDEF"/>
    <property type="match status" value="1"/>
</dbReference>
<accession>A0A917TBQ2</accession>
<sequence>MVRSAVQLGHALDLMVVAEGVEDEQTLAHLRQEGCNLVQGFHISKPLPADEFAEWLTARVPSFGGA</sequence>
<dbReference type="InterPro" id="IPR050706">
    <property type="entry name" value="Cyclic-di-GMP_PDE-like"/>
</dbReference>
<dbReference type="GO" id="GO:0071111">
    <property type="term" value="F:cyclic-guanylate-specific phosphodiesterase activity"/>
    <property type="evidence" value="ECO:0007669"/>
    <property type="project" value="InterPro"/>
</dbReference>
<feature type="domain" description="EAL" evidence="1">
    <location>
        <begin position="1"/>
        <end position="60"/>
    </location>
</feature>
<dbReference type="Gene3D" id="3.20.20.450">
    <property type="entry name" value="EAL domain"/>
    <property type="match status" value="1"/>
</dbReference>
<evidence type="ECO:0000313" key="3">
    <source>
        <dbReference type="Proteomes" id="UP000642070"/>
    </source>
</evidence>
<dbReference type="Pfam" id="PF00563">
    <property type="entry name" value="EAL"/>
    <property type="match status" value="1"/>
</dbReference>
<dbReference type="PANTHER" id="PTHR33121:SF70">
    <property type="entry name" value="SIGNALING PROTEIN YKOW"/>
    <property type="match status" value="1"/>
</dbReference>
<protein>
    <recommendedName>
        <fullName evidence="1">EAL domain-containing protein</fullName>
    </recommendedName>
</protein>
<reference evidence="2" key="2">
    <citation type="submission" date="2020-09" db="EMBL/GenBank/DDBJ databases">
        <authorList>
            <person name="Sun Q."/>
            <person name="Ohkuma M."/>
        </authorList>
    </citation>
    <scope>NUCLEOTIDE SEQUENCE</scope>
    <source>
        <strain evidence="2">JCM 19831</strain>
    </source>
</reference>
<dbReference type="InterPro" id="IPR001633">
    <property type="entry name" value="EAL_dom"/>
</dbReference>
<dbReference type="PROSITE" id="PS50883">
    <property type="entry name" value="EAL"/>
    <property type="match status" value="1"/>
</dbReference>
<evidence type="ECO:0000259" key="1">
    <source>
        <dbReference type="PROSITE" id="PS50883"/>
    </source>
</evidence>
<gene>
    <name evidence="2" type="ORF">GCM10007977_014780</name>
</gene>
<reference evidence="2" key="1">
    <citation type="journal article" date="2014" name="Int. J. Syst. Evol. Microbiol.">
        <title>Complete genome sequence of Corynebacterium casei LMG S-19264T (=DSM 44701T), isolated from a smear-ripened cheese.</title>
        <authorList>
            <consortium name="US DOE Joint Genome Institute (JGI-PGF)"/>
            <person name="Walter F."/>
            <person name="Albersmeier A."/>
            <person name="Kalinowski J."/>
            <person name="Ruckert C."/>
        </authorList>
    </citation>
    <scope>NUCLEOTIDE SEQUENCE</scope>
    <source>
        <strain evidence="2">JCM 19831</strain>
    </source>
</reference>
<dbReference type="InterPro" id="IPR035919">
    <property type="entry name" value="EAL_sf"/>
</dbReference>
<comment type="caution">
    <text evidence="2">The sequence shown here is derived from an EMBL/GenBank/DDBJ whole genome shotgun (WGS) entry which is preliminary data.</text>
</comment>
<proteinExistence type="predicted"/>